<reference evidence="1" key="1">
    <citation type="submission" date="2022-08" db="EMBL/GenBank/DDBJ databases">
        <title>Novel Bdellovibrio Species Isolated from Svalbard: Designation Bdellovibrio svalbardensis.</title>
        <authorList>
            <person name="Mitchell R.J."/>
            <person name="Choi S.Y."/>
        </authorList>
    </citation>
    <scope>NUCLEOTIDE SEQUENCE</scope>
    <source>
        <strain evidence="1">PAP01</strain>
    </source>
</reference>
<evidence type="ECO:0000313" key="1">
    <source>
        <dbReference type="EMBL" id="MDG0816800.1"/>
    </source>
</evidence>
<comment type="caution">
    <text evidence="1">The sequence shown here is derived from an EMBL/GenBank/DDBJ whole genome shotgun (WGS) entry which is preliminary data.</text>
</comment>
<keyword evidence="2" id="KW-1185">Reference proteome</keyword>
<accession>A0ABT6DKS0</accession>
<protein>
    <submittedName>
        <fullName evidence="1">Uncharacterized protein</fullName>
    </submittedName>
</protein>
<name>A0ABT6DKS0_9BACT</name>
<proteinExistence type="predicted"/>
<dbReference type="EMBL" id="JANRMI010000003">
    <property type="protein sequence ID" value="MDG0816800.1"/>
    <property type="molecule type" value="Genomic_DNA"/>
</dbReference>
<sequence>MQVGQIIKAKNDFELYGLVKSSISISDFHPEHYQIFHFTKISATEYLVDAFFEGEDYSENKAFLSQFSEEDTFCALDSTDNRDHFSFGSKALFASVIFTDLFSWTENYQDHLGNPEFNAYMDKEAREGFAPPKKLAS</sequence>
<dbReference type="RefSeq" id="WP_277578278.1">
    <property type="nucleotide sequence ID" value="NZ_JANRMI010000003.1"/>
</dbReference>
<gene>
    <name evidence="1" type="ORF">NWE73_10520</name>
</gene>
<dbReference type="Proteomes" id="UP001152321">
    <property type="component" value="Unassembled WGS sequence"/>
</dbReference>
<evidence type="ECO:0000313" key="2">
    <source>
        <dbReference type="Proteomes" id="UP001152321"/>
    </source>
</evidence>
<organism evidence="1 2">
    <name type="scientific">Bdellovibrio svalbardensis</name>
    <dbReference type="NCBI Taxonomy" id="2972972"/>
    <lineage>
        <taxon>Bacteria</taxon>
        <taxon>Pseudomonadati</taxon>
        <taxon>Bdellovibrionota</taxon>
        <taxon>Bdellovibrionia</taxon>
        <taxon>Bdellovibrionales</taxon>
        <taxon>Pseudobdellovibrionaceae</taxon>
        <taxon>Bdellovibrio</taxon>
    </lineage>
</organism>